<evidence type="ECO:0000256" key="1">
    <source>
        <dbReference type="ARBA" id="ARBA00006484"/>
    </source>
</evidence>
<dbReference type="SUPFAM" id="SSF51735">
    <property type="entry name" value="NAD(P)-binding Rossmann-fold domains"/>
    <property type="match status" value="1"/>
</dbReference>
<proteinExistence type="inferred from homology"/>
<dbReference type="InterPro" id="IPR002347">
    <property type="entry name" value="SDR_fam"/>
</dbReference>
<evidence type="ECO:0000313" key="6">
    <source>
        <dbReference type="Proteomes" id="UP000784128"/>
    </source>
</evidence>
<feature type="transmembrane region" description="Helical" evidence="3">
    <location>
        <begin position="310"/>
        <end position="331"/>
    </location>
</feature>
<keyword evidence="6" id="KW-1185">Reference proteome</keyword>
<gene>
    <name evidence="5" type="ORF">KJB30_06875</name>
</gene>
<comment type="caution">
    <text evidence="5">The sequence shown here is derived from an EMBL/GenBank/DDBJ whole genome shotgun (WGS) entry which is preliminary data.</text>
</comment>
<dbReference type="PANTHER" id="PTHR44196">
    <property type="entry name" value="DEHYDROGENASE/REDUCTASE SDR FAMILY MEMBER 7B"/>
    <property type="match status" value="1"/>
</dbReference>
<dbReference type="Gene3D" id="3.40.50.720">
    <property type="entry name" value="NAD(P)-binding Rossmann-like Domain"/>
    <property type="match status" value="1"/>
</dbReference>
<dbReference type="PANTHER" id="PTHR44196:SF1">
    <property type="entry name" value="DEHYDROGENASE_REDUCTASE SDR FAMILY MEMBER 7B"/>
    <property type="match status" value="1"/>
</dbReference>
<dbReference type="PRINTS" id="PR00081">
    <property type="entry name" value="GDHRDH"/>
</dbReference>
<dbReference type="Pfam" id="PF00106">
    <property type="entry name" value="adh_short"/>
    <property type="match status" value="1"/>
</dbReference>
<dbReference type="EMBL" id="JAHDYS010000005">
    <property type="protein sequence ID" value="MBT1071498.1"/>
    <property type="molecule type" value="Genomic_DNA"/>
</dbReference>
<keyword evidence="3" id="KW-1133">Transmembrane helix</keyword>
<evidence type="ECO:0000259" key="4">
    <source>
        <dbReference type="SMART" id="SM00822"/>
    </source>
</evidence>
<evidence type="ECO:0000256" key="2">
    <source>
        <dbReference type="ARBA" id="ARBA00023002"/>
    </source>
</evidence>
<organism evidence="5 6">
    <name type="scientific">Pelotalea chapellei</name>
    <dbReference type="NCBI Taxonomy" id="44671"/>
    <lineage>
        <taxon>Bacteria</taxon>
        <taxon>Pseudomonadati</taxon>
        <taxon>Thermodesulfobacteriota</taxon>
        <taxon>Desulfuromonadia</taxon>
        <taxon>Geobacterales</taxon>
        <taxon>Geobacteraceae</taxon>
        <taxon>Pelotalea</taxon>
    </lineage>
</organism>
<protein>
    <submittedName>
        <fullName evidence="5">SDR family oxidoreductase</fullName>
    </submittedName>
</protein>
<keyword evidence="2" id="KW-0560">Oxidoreductase</keyword>
<reference evidence="5 6" key="1">
    <citation type="submission" date="2021-05" db="EMBL/GenBank/DDBJ databases">
        <title>The draft genome of Geobacter chapellei DSM 13688.</title>
        <authorList>
            <person name="Xu Z."/>
            <person name="Masuda Y."/>
            <person name="Itoh H."/>
            <person name="Senoo K."/>
        </authorList>
    </citation>
    <scope>NUCLEOTIDE SEQUENCE [LARGE SCALE GENOMIC DNA]</scope>
    <source>
        <strain evidence="5 6">DSM 13688</strain>
    </source>
</reference>
<name>A0ABS5U781_9BACT</name>
<comment type="similarity">
    <text evidence="1">Belongs to the short-chain dehydrogenases/reductases (SDR) family.</text>
</comment>
<dbReference type="CDD" id="cd05360">
    <property type="entry name" value="SDR_c3"/>
    <property type="match status" value="1"/>
</dbReference>
<dbReference type="PROSITE" id="PS00061">
    <property type="entry name" value="ADH_SHORT"/>
    <property type="match status" value="1"/>
</dbReference>
<dbReference type="NCBIfam" id="NF005495">
    <property type="entry name" value="PRK07109.1"/>
    <property type="match status" value="1"/>
</dbReference>
<evidence type="ECO:0000256" key="3">
    <source>
        <dbReference type="SAM" id="Phobius"/>
    </source>
</evidence>
<sequence>MPKTGTTVMVTGASAGVGRAVAQAFARQGAYIGLLSRDRERLETVREEVEQLGGKAIVLVADVANAEEVETAAVKLEERFGPIGIWINNAMSSVFSTFMEMTADEFKRVTEVTYLGMVHGTRSALSRMLPRNSGCIIQVGSALAERSIPLQSAYCGAKHAVRGFTDSLRCELLHDRSKVHITMVHLPAMNTPQFSWVKSRLPNHPQPVPPIFQPEVAADAIVWASQHRRREMYVGMPTVKAMWGNKFIAGLLDRYLARKGYSGQQTGEPVEPDRPDNLWQTVKGNFGSHGIFDNRSHASSQELWLVKHKWLMLAAAGTGLAMAAGAGYEPFMRRYRKVKFLLKLKKWL</sequence>
<dbReference type="SMART" id="SM00822">
    <property type="entry name" value="PKS_KR"/>
    <property type="match status" value="1"/>
</dbReference>
<evidence type="ECO:0000313" key="5">
    <source>
        <dbReference type="EMBL" id="MBT1071498.1"/>
    </source>
</evidence>
<dbReference type="InterPro" id="IPR020904">
    <property type="entry name" value="Sc_DH/Rdtase_CS"/>
</dbReference>
<accession>A0ABS5U781</accession>
<dbReference type="InterPro" id="IPR036291">
    <property type="entry name" value="NAD(P)-bd_dom_sf"/>
</dbReference>
<feature type="domain" description="Ketoreductase" evidence="4">
    <location>
        <begin position="6"/>
        <end position="189"/>
    </location>
</feature>
<dbReference type="Proteomes" id="UP000784128">
    <property type="component" value="Unassembled WGS sequence"/>
</dbReference>
<dbReference type="RefSeq" id="WP_214297274.1">
    <property type="nucleotide sequence ID" value="NZ_JAHDYS010000005.1"/>
</dbReference>
<keyword evidence="3" id="KW-0472">Membrane</keyword>
<dbReference type="InterPro" id="IPR057326">
    <property type="entry name" value="KR_dom"/>
</dbReference>
<keyword evidence="3" id="KW-0812">Transmembrane</keyword>